<dbReference type="SUPFAM" id="SSF88946">
    <property type="entry name" value="Sigma2 domain of RNA polymerase sigma factors"/>
    <property type="match status" value="1"/>
</dbReference>
<evidence type="ECO:0000313" key="7">
    <source>
        <dbReference type="Proteomes" id="UP001500459"/>
    </source>
</evidence>
<keyword evidence="4" id="KW-0804">Transcription</keyword>
<evidence type="ECO:0000256" key="1">
    <source>
        <dbReference type="ARBA" id="ARBA00010641"/>
    </source>
</evidence>
<protein>
    <submittedName>
        <fullName evidence="6">RNA polymerase sigma factor</fullName>
    </submittedName>
</protein>
<dbReference type="SUPFAM" id="SSF88659">
    <property type="entry name" value="Sigma3 and sigma4 domains of RNA polymerase sigma factors"/>
    <property type="match status" value="1"/>
</dbReference>
<dbReference type="PANTHER" id="PTHR43133">
    <property type="entry name" value="RNA POLYMERASE ECF-TYPE SIGMA FACTO"/>
    <property type="match status" value="1"/>
</dbReference>
<dbReference type="Gene3D" id="1.10.1740.10">
    <property type="match status" value="1"/>
</dbReference>
<evidence type="ECO:0000256" key="2">
    <source>
        <dbReference type="ARBA" id="ARBA00023015"/>
    </source>
</evidence>
<dbReference type="InterPro" id="IPR014284">
    <property type="entry name" value="RNA_pol_sigma-70_dom"/>
</dbReference>
<gene>
    <name evidence="6" type="ORF">GCM10022393_39450</name>
</gene>
<comment type="similarity">
    <text evidence="1">Belongs to the sigma-70 factor family. ECF subfamily.</text>
</comment>
<sequence>MTSVPRLFFVLISKNAKAIKHRVSDEELVEQIVVTKSSLLFSVLYDRYSKKVYNKCYSFAKDSDEAKDLTQEVFLKLFTKLHSFNGTSKFSTWLYAFTYNFCVNYSNRDTGKKMKSLSDAMKEHEYHLFSDNDLEIVDEETLFQLKASKLTLALDQIDPMEKALLLLKYQDDVSIKEMMVIYGIGESAIKMRLKRAKQKLIAVHTKSL</sequence>
<reference evidence="7" key="1">
    <citation type="journal article" date="2019" name="Int. J. Syst. Evol. Microbiol.">
        <title>The Global Catalogue of Microorganisms (GCM) 10K type strain sequencing project: providing services to taxonomists for standard genome sequencing and annotation.</title>
        <authorList>
            <consortium name="The Broad Institute Genomics Platform"/>
            <consortium name="The Broad Institute Genome Sequencing Center for Infectious Disease"/>
            <person name="Wu L."/>
            <person name="Ma J."/>
        </authorList>
    </citation>
    <scope>NUCLEOTIDE SEQUENCE [LARGE SCALE GENOMIC DNA]</scope>
    <source>
        <strain evidence="7">JCM 17106</strain>
    </source>
</reference>
<keyword evidence="2" id="KW-0805">Transcription regulation</keyword>
<dbReference type="Proteomes" id="UP001500459">
    <property type="component" value="Unassembled WGS sequence"/>
</dbReference>
<evidence type="ECO:0000313" key="6">
    <source>
        <dbReference type="EMBL" id="GAA3521196.1"/>
    </source>
</evidence>
<dbReference type="InterPro" id="IPR013325">
    <property type="entry name" value="RNA_pol_sigma_r2"/>
</dbReference>
<accession>A0ABP6UVI8</accession>
<proteinExistence type="inferred from homology"/>
<dbReference type="Pfam" id="PF04542">
    <property type="entry name" value="Sigma70_r2"/>
    <property type="match status" value="1"/>
</dbReference>
<dbReference type="InterPro" id="IPR039425">
    <property type="entry name" value="RNA_pol_sigma-70-like"/>
</dbReference>
<evidence type="ECO:0000256" key="3">
    <source>
        <dbReference type="ARBA" id="ARBA00023082"/>
    </source>
</evidence>
<feature type="domain" description="RNA polymerase sigma-70 region 2" evidence="5">
    <location>
        <begin position="44"/>
        <end position="106"/>
    </location>
</feature>
<evidence type="ECO:0000256" key="4">
    <source>
        <dbReference type="ARBA" id="ARBA00023163"/>
    </source>
</evidence>
<dbReference type="RefSeq" id="WP_344930419.1">
    <property type="nucleotide sequence ID" value="NZ_BAABCW010000025.1"/>
</dbReference>
<dbReference type="PANTHER" id="PTHR43133:SF45">
    <property type="entry name" value="RNA POLYMERASE ECF-TYPE SIGMA FACTOR"/>
    <property type="match status" value="1"/>
</dbReference>
<organism evidence="6 7">
    <name type="scientific">Aquimarina addita</name>
    <dbReference type="NCBI Taxonomy" id="870485"/>
    <lineage>
        <taxon>Bacteria</taxon>
        <taxon>Pseudomonadati</taxon>
        <taxon>Bacteroidota</taxon>
        <taxon>Flavobacteriia</taxon>
        <taxon>Flavobacteriales</taxon>
        <taxon>Flavobacteriaceae</taxon>
        <taxon>Aquimarina</taxon>
    </lineage>
</organism>
<dbReference type="NCBIfam" id="TIGR02937">
    <property type="entry name" value="sigma70-ECF"/>
    <property type="match status" value="1"/>
</dbReference>
<dbReference type="InterPro" id="IPR036388">
    <property type="entry name" value="WH-like_DNA-bd_sf"/>
</dbReference>
<evidence type="ECO:0000259" key="5">
    <source>
        <dbReference type="Pfam" id="PF04542"/>
    </source>
</evidence>
<keyword evidence="3" id="KW-0731">Sigma factor</keyword>
<dbReference type="Gene3D" id="1.10.10.10">
    <property type="entry name" value="Winged helix-like DNA-binding domain superfamily/Winged helix DNA-binding domain"/>
    <property type="match status" value="1"/>
</dbReference>
<dbReference type="InterPro" id="IPR007627">
    <property type="entry name" value="RNA_pol_sigma70_r2"/>
</dbReference>
<dbReference type="EMBL" id="BAABCW010000025">
    <property type="protein sequence ID" value="GAA3521196.1"/>
    <property type="molecule type" value="Genomic_DNA"/>
</dbReference>
<keyword evidence="7" id="KW-1185">Reference proteome</keyword>
<dbReference type="InterPro" id="IPR013324">
    <property type="entry name" value="RNA_pol_sigma_r3/r4-like"/>
</dbReference>
<comment type="caution">
    <text evidence="6">The sequence shown here is derived from an EMBL/GenBank/DDBJ whole genome shotgun (WGS) entry which is preliminary data.</text>
</comment>
<name>A0ABP6UVI8_9FLAO</name>